<keyword evidence="3" id="KW-0804">Transcription</keyword>
<dbReference type="RefSeq" id="WP_149754167.1">
    <property type="nucleotide sequence ID" value="NZ_FOMS01000001.1"/>
</dbReference>
<evidence type="ECO:0000313" key="5">
    <source>
        <dbReference type="EMBL" id="SFD50816.1"/>
    </source>
</evidence>
<evidence type="ECO:0000259" key="4">
    <source>
        <dbReference type="PROSITE" id="PS01124"/>
    </source>
</evidence>
<organism evidence="5 6">
    <name type="scientific">Roseivivax sediminis</name>
    <dbReference type="NCBI Taxonomy" id="936889"/>
    <lineage>
        <taxon>Bacteria</taxon>
        <taxon>Pseudomonadati</taxon>
        <taxon>Pseudomonadota</taxon>
        <taxon>Alphaproteobacteria</taxon>
        <taxon>Rhodobacterales</taxon>
        <taxon>Roseobacteraceae</taxon>
        <taxon>Roseivivax</taxon>
    </lineage>
</organism>
<evidence type="ECO:0000256" key="3">
    <source>
        <dbReference type="ARBA" id="ARBA00023163"/>
    </source>
</evidence>
<dbReference type="OrthoDB" id="9814125at2"/>
<dbReference type="PANTHER" id="PTHR46796">
    <property type="entry name" value="HTH-TYPE TRANSCRIPTIONAL ACTIVATOR RHAS-RELATED"/>
    <property type="match status" value="1"/>
</dbReference>
<accession>A0A1I1SWP7</accession>
<dbReference type="AlphaFoldDB" id="A0A1I1SWP7"/>
<feature type="domain" description="HTH araC/xylS-type" evidence="4">
    <location>
        <begin position="259"/>
        <end position="357"/>
    </location>
</feature>
<dbReference type="Gene3D" id="1.10.10.60">
    <property type="entry name" value="Homeodomain-like"/>
    <property type="match status" value="1"/>
</dbReference>
<keyword evidence="1" id="KW-0805">Transcription regulation</keyword>
<sequence>MIENTIWTSGRTPFQVGAGGQKPHALVHHGIKIETRGNSGREPAGHILQIEGQHCLPDRGAAKRTSAPIGFGESVRRTDHRGYVRSYATAGSNQVGIADLSYPESVTVERAVSELVLEIQMSSSTMAMDIGGARRKPYVYRRGEFDVTPPDVPCAARRFDPGATIAVSLPRKVLGAVLEEEEGVAATDFGPLHEAPADSDLVLAICVRLLKNAQSDAPFGLLYDDTLIHALILELRREAAEEHGASIHDPHTLPATLLRRIEDHIDNTSEESVELKGLAALAGMSCTSFSRSFKRTTGQSPYQYVLKRRLNRAQSQIMQTKEPLAQIAFDCGFSSQAHMTTLFQRKLGVTPGQLRRTGC</sequence>
<protein>
    <submittedName>
        <fullName evidence="5">AraC-type DNA-binding protein</fullName>
    </submittedName>
</protein>
<dbReference type="Proteomes" id="UP000325289">
    <property type="component" value="Unassembled WGS sequence"/>
</dbReference>
<reference evidence="5 6" key="1">
    <citation type="submission" date="2016-10" db="EMBL/GenBank/DDBJ databases">
        <authorList>
            <person name="Varghese N."/>
            <person name="Submissions S."/>
        </authorList>
    </citation>
    <scope>NUCLEOTIDE SEQUENCE [LARGE SCALE GENOMIC DNA]</scope>
    <source>
        <strain evidence="6">YIM D21,KCTC 23444,ACCC 10710</strain>
    </source>
</reference>
<dbReference type="Pfam" id="PF12833">
    <property type="entry name" value="HTH_18"/>
    <property type="match status" value="1"/>
</dbReference>
<gene>
    <name evidence="5" type="ORF">SAMN04515678_101371</name>
</gene>
<keyword evidence="2 5" id="KW-0238">DNA-binding</keyword>
<evidence type="ECO:0000256" key="1">
    <source>
        <dbReference type="ARBA" id="ARBA00023015"/>
    </source>
</evidence>
<name>A0A1I1SWP7_9RHOB</name>
<evidence type="ECO:0000256" key="2">
    <source>
        <dbReference type="ARBA" id="ARBA00023125"/>
    </source>
</evidence>
<dbReference type="SMART" id="SM00342">
    <property type="entry name" value="HTH_ARAC"/>
    <property type="match status" value="1"/>
</dbReference>
<dbReference type="InterPro" id="IPR018060">
    <property type="entry name" value="HTH_AraC"/>
</dbReference>
<dbReference type="GO" id="GO:0043565">
    <property type="term" value="F:sequence-specific DNA binding"/>
    <property type="evidence" value="ECO:0007669"/>
    <property type="project" value="InterPro"/>
</dbReference>
<dbReference type="PROSITE" id="PS01124">
    <property type="entry name" value="HTH_ARAC_FAMILY_2"/>
    <property type="match status" value="1"/>
</dbReference>
<dbReference type="SUPFAM" id="SSF46689">
    <property type="entry name" value="Homeodomain-like"/>
    <property type="match status" value="2"/>
</dbReference>
<dbReference type="InterPro" id="IPR050204">
    <property type="entry name" value="AraC_XylS_family_regulators"/>
</dbReference>
<evidence type="ECO:0000313" key="6">
    <source>
        <dbReference type="Proteomes" id="UP000325289"/>
    </source>
</evidence>
<dbReference type="EMBL" id="FOMS01000001">
    <property type="protein sequence ID" value="SFD50816.1"/>
    <property type="molecule type" value="Genomic_DNA"/>
</dbReference>
<dbReference type="GO" id="GO:0003700">
    <property type="term" value="F:DNA-binding transcription factor activity"/>
    <property type="evidence" value="ECO:0007669"/>
    <property type="project" value="InterPro"/>
</dbReference>
<proteinExistence type="predicted"/>
<keyword evidence="6" id="KW-1185">Reference proteome</keyword>
<dbReference type="InterPro" id="IPR009057">
    <property type="entry name" value="Homeodomain-like_sf"/>
</dbReference>